<evidence type="ECO:0000313" key="2">
    <source>
        <dbReference type="Proteomes" id="UP000013961"/>
    </source>
</evidence>
<dbReference type="Proteomes" id="UP000013961">
    <property type="component" value="Chromosome"/>
</dbReference>
<name>A0AB33A8B2_9MYCO</name>
<dbReference type="EMBL" id="CP004374">
    <property type="protein sequence ID" value="AGM27914.1"/>
    <property type="molecule type" value="Genomic_DNA"/>
</dbReference>
<reference evidence="1 2" key="1">
    <citation type="journal article" date="2013" name="Genome Announc.">
        <title>Complete Genome Sequence of Mycobacterium massiliense Clinical Strain Asan 50594, Belonging to the Type II Genotype.</title>
        <authorList>
            <person name="Kim B.J."/>
            <person name="Kim B.R."/>
            <person name="Hong S.H."/>
            <person name="Seok S.H."/>
            <person name="Kook Y.H."/>
            <person name="Kim B.J."/>
        </authorList>
    </citation>
    <scope>NUCLEOTIDE SEQUENCE [LARGE SCALE GENOMIC DNA]</scope>
    <source>
        <strain evidence="1 2">50594</strain>
    </source>
</reference>
<gene>
    <name evidence="1" type="ORF">MASS_1312</name>
</gene>
<organism evidence="1 2">
    <name type="scientific">Mycobacteroides abscessus subsp. bolletii 50594</name>
    <dbReference type="NCBI Taxonomy" id="1303024"/>
    <lineage>
        <taxon>Bacteria</taxon>
        <taxon>Bacillati</taxon>
        <taxon>Actinomycetota</taxon>
        <taxon>Actinomycetes</taxon>
        <taxon>Mycobacteriales</taxon>
        <taxon>Mycobacteriaceae</taxon>
        <taxon>Mycobacteroides</taxon>
        <taxon>Mycobacteroides abscessus</taxon>
    </lineage>
</organism>
<dbReference type="AlphaFoldDB" id="A0AB33A8B2"/>
<accession>A0AB33A8B2</accession>
<dbReference type="KEGG" id="mabb:MASS_1312"/>
<evidence type="ECO:0000313" key="1">
    <source>
        <dbReference type="EMBL" id="AGM27914.1"/>
    </source>
</evidence>
<protein>
    <submittedName>
        <fullName evidence="1">Transcriptional regulator, AraC family domain protein</fullName>
    </submittedName>
</protein>
<proteinExistence type="predicted"/>
<sequence length="71" mass="8347">MPMSGFRVTFVREPIPEPTEWRYDEPHHVIAIYEGGQMRRKEVEFERGPHQRKLPRTADVMVIPAGVFRAL</sequence>